<dbReference type="AlphaFoldDB" id="A0A1Y5S5Q3"/>
<evidence type="ECO:0000313" key="3">
    <source>
        <dbReference type="EMBL" id="SLN33057.1"/>
    </source>
</evidence>
<dbReference type="PANTHER" id="PTHR46401">
    <property type="entry name" value="GLYCOSYLTRANSFERASE WBBK-RELATED"/>
    <property type="match status" value="1"/>
</dbReference>
<reference evidence="3 4" key="1">
    <citation type="submission" date="2017-03" db="EMBL/GenBank/DDBJ databases">
        <authorList>
            <person name="Afonso C.L."/>
            <person name="Miller P.J."/>
            <person name="Scott M.A."/>
            <person name="Spackman E."/>
            <person name="Goraichik I."/>
            <person name="Dimitrov K.M."/>
            <person name="Suarez D.L."/>
            <person name="Swayne D.E."/>
        </authorList>
    </citation>
    <scope>NUCLEOTIDE SEQUENCE [LARGE SCALE GENOMIC DNA]</scope>
    <source>
        <strain evidence="3 4">CECT 7023</strain>
    </source>
</reference>
<accession>A0A1Y5S5Q3</accession>
<evidence type="ECO:0000259" key="2">
    <source>
        <dbReference type="Pfam" id="PF00534"/>
    </source>
</evidence>
<dbReference type="InterPro" id="IPR001296">
    <property type="entry name" value="Glyco_trans_1"/>
</dbReference>
<keyword evidence="1 3" id="KW-0808">Transferase</keyword>
<dbReference type="Gene3D" id="3.40.50.2000">
    <property type="entry name" value="Glycogen Phosphorylase B"/>
    <property type="match status" value="1"/>
</dbReference>
<dbReference type="GO" id="GO:0009103">
    <property type="term" value="P:lipopolysaccharide biosynthetic process"/>
    <property type="evidence" value="ECO:0007669"/>
    <property type="project" value="TreeGrafter"/>
</dbReference>
<dbReference type="RefSeq" id="WP_085878069.1">
    <property type="nucleotide sequence ID" value="NZ_FWFZ01000004.1"/>
</dbReference>
<name>A0A1Y5S5Q3_9RHOB</name>
<gene>
    <name evidence="3" type="ORF">ROA7023_01175</name>
</gene>
<evidence type="ECO:0000313" key="4">
    <source>
        <dbReference type="Proteomes" id="UP000193900"/>
    </source>
</evidence>
<dbReference type="GO" id="GO:0016757">
    <property type="term" value="F:glycosyltransferase activity"/>
    <property type="evidence" value="ECO:0007669"/>
    <property type="project" value="InterPro"/>
</dbReference>
<dbReference type="SUPFAM" id="SSF53756">
    <property type="entry name" value="UDP-Glycosyltransferase/glycogen phosphorylase"/>
    <property type="match status" value="1"/>
</dbReference>
<organism evidence="3 4">
    <name type="scientific">Roseisalinus antarcticus</name>
    <dbReference type="NCBI Taxonomy" id="254357"/>
    <lineage>
        <taxon>Bacteria</taxon>
        <taxon>Pseudomonadati</taxon>
        <taxon>Pseudomonadota</taxon>
        <taxon>Alphaproteobacteria</taxon>
        <taxon>Rhodobacterales</taxon>
        <taxon>Roseobacteraceae</taxon>
        <taxon>Roseisalinus</taxon>
    </lineage>
</organism>
<dbReference type="OrthoDB" id="9790710at2"/>
<proteinExistence type="predicted"/>
<dbReference type="Proteomes" id="UP000193900">
    <property type="component" value="Unassembled WGS sequence"/>
</dbReference>
<feature type="domain" description="Glycosyl transferase family 1" evidence="2">
    <location>
        <begin position="233"/>
        <end position="375"/>
    </location>
</feature>
<protein>
    <submittedName>
        <fullName evidence="3">Glycosyl transferases group 1</fullName>
    </submittedName>
</protein>
<dbReference type="Pfam" id="PF00534">
    <property type="entry name" value="Glycos_transf_1"/>
    <property type="match status" value="1"/>
</dbReference>
<dbReference type="CDD" id="cd03809">
    <property type="entry name" value="GT4_MtfB-like"/>
    <property type="match status" value="1"/>
</dbReference>
<keyword evidence="4" id="KW-1185">Reference proteome</keyword>
<dbReference type="PANTHER" id="PTHR46401:SF2">
    <property type="entry name" value="GLYCOSYLTRANSFERASE WBBK-RELATED"/>
    <property type="match status" value="1"/>
</dbReference>
<dbReference type="EMBL" id="FWFZ01000004">
    <property type="protein sequence ID" value="SLN33057.1"/>
    <property type="molecule type" value="Genomic_DNA"/>
</dbReference>
<sequence>MSPTTRREGPPARLIDITRLASRAGRTLTGVDRVERAYLVELLGQPTPLFALARTALGYLLLDRAGAEGFLRRLDAGDWAPPDMLSRLARGKTPAQRAAEAALRRLSIARVRRGRLARMLGNRLPPGTAYLNLGHTNLTARVVAAVRTVPGARIAVFIHDTIPLDLPQMQREGSVDRFAGLLARAGEADVILTSSAAVAADIRRHLPEGPPIAHAPLGVAPAAPDPAALPKGLPPARPYFVALGTIEPRKNIGLLLDTWEALGEDPPPLLLCGSRGWKNRAVFARLDAGVPGVRECPGLSDGAVSALVADARALLFPSLAEGFGLPPAEAAALGTPVVCGDLAICREVLGDVPVYVDVSDSYAWEKTIRQLSEQPFPAPAPGFTPPDWADHFKVVSSVT</sequence>
<evidence type="ECO:0000256" key="1">
    <source>
        <dbReference type="ARBA" id="ARBA00022679"/>
    </source>
</evidence>